<sequence>MKRVLFTVALCVAASTSFAQKKAVGEAQSIAKSNNADFGEARTLIKGALENPETKDDAKTWYVAGFIEDQQFNAERTKQILGQQPNEPVMYEALYGILPYFQKAYELDQQPNEKGKVKPRFTKDIKSILSANHIYLFNGGAYYFDQKDYKKAYDFFNQYVEISELPMFAGTQTAEKDSTFMTVQFYAAVAATQLGDSKIAIAALDRAKNTEYRQSDIYQYLCYEYGEVLRDSVNLEKTLEEGLVKFPEDPYYLMSLINIYIYSNRNEKALEYLNIAIQKNPDDATLYNAIGRVYETGFKDYDNAEKYLKLALEKDPNLTDALSSLGRLYYNQAVNKQSEANMINDSKKYQEELNVAKELFKKALPYFKKAHEAEPDKKDNLIGLRGIYYNLNMGPELEAIEAEMNQQ</sequence>
<dbReference type="Proteomes" id="UP000256321">
    <property type="component" value="Unassembled WGS sequence"/>
</dbReference>
<evidence type="ECO:0000313" key="7">
    <source>
        <dbReference type="Proteomes" id="UP000629596"/>
    </source>
</evidence>
<dbReference type="EMBL" id="JACRTI010000001">
    <property type="protein sequence ID" value="MBC8600109.1"/>
    <property type="molecule type" value="Genomic_DNA"/>
</dbReference>
<dbReference type="SMART" id="SM00028">
    <property type="entry name" value="TPR"/>
    <property type="match status" value="3"/>
</dbReference>
<keyword evidence="7" id="KW-1185">Reference proteome</keyword>
<dbReference type="Gene3D" id="1.25.40.10">
    <property type="entry name" value="Tetratricopeptide repeat domain"/>
    <property type="match status" value="2"/>
</dbReference>
<reference evidence="5 6" key="1">
    <citation type="submission" date="2018-07" db="EMBL/GenBank/DDBJ databases">
        <title>Parabacteroides acidifaciens nov. sp., isolated from human feces.</title>
        <authorList>
            <person name="Wang Y.J."/>
        </authorList>
    </citation>
    <scope>NUCLEOTIDE SEQUENCE [LARGE SCALE GENOMIC DNA]</scope>
    <source>
        <strain evidence="5 6">426-9</strain>
    </source>
</reference>
<dbReference type="AlphaFoldDB" id="A0A3D8HJA5"/>
<name>A0A3D8HJA5_9BACT</name>
<evidence type="ECO:0000256" key="2">
    <source>
        <dbReference type="ARBA" id="ARBA00022803"/>
    </source>
</evidence>
<reference evidence="4 7" key="2">
    <citation type="submission" date="2020-08" db="EMBL/GenBank/DDBJ databases">
        <title>Genome public.</title>
        <authorList>
            <person name="Liu C."/>
            <person name="Sun Q."/>
        </authorList>
    </citation>
    <scope>NUCLEOTIDE SEQUENCE [LARGE SCALE GENOMIC DNA]</scope>
    <source>
        <strain evidence="4 7">426_9</strain>
    </source>
</reference>
<evidence type="ECO:0000256" key="3">
    <source>
        <dbReference type="SAM" id="SignalP"/>
    </source>
</evidence>
<dbReference type="PANTHER" id="PTHR44943:SF8">
    <property type="entry name" value="TPR REPEAT-CONTAINING PROTEIN MJ0263"/>
    <property type="match status" value="1"/>
</dbReference>
<dbReference type="PANTHER" id="PTHR44943">
    <property type="entry name" value="CELLULOSE SYNTHASE OPERON PROTEIN C"/>
    <property type="match status" value="1"/>
</dbReference>
<evidence type="ECO:0000313" key="6">
    <source>
        <dbReference type="Proteomes" id="UP000256321"/>
    </source>
</evidence>
<accession>A0A3D8HJA5</accession>
<feature type="signal peptide" evidence="3">
    <location>
        <begin position="1"/>
        <end position="19"/>
    </location>
</feature>
<dbReference type="InterPro" id="IPR019734">
    <property type="entry name" value="TPR_rpt"/>
</dbReference>
<dbReference type="Proteomes" id="UP000629596">
    <property type="component" value="Unassembled WGS sequence"/>
</dbReference>
<protein>
    <submittedName>
        <fullName evidence="4">Tetratricopeptide repeat protein</fullName>
    </submittedName>
</protein>
<dbReference type="RefSeq" id="WP_115497658.1">
    <property type="nucleotide sequence ID" value="NZ_JACRTI010000001.1"/>
</dbReference>
<gene>
    <name evidence="5" type="ORF">DWU89_00055</name>
    <name evidence="4" type="ORF">H8784_00055</name>
</gene>
<organism evidence="5 6">
    <name type="scientific">Parabacteroides acidifaciens</name>
    <dbReference type="NCBI Taxonomy" id="2290935"/>
    <lineage>
        <taxon>Bacteria</taxon>
        <taxon>Pseudomonadati</taxon>
        <taxon>Bacteroidota</taxon>
        <taxon>Bacteroidia</taxon>
        <taxon>Bacteroidales</taxon>
        <taxon>Tannerellaceae</taxon>
        <taxon>Parabacteroides</taxon>
    </lineage>
</organism>
<feature type="chain" id="PRO_5017749250" evidence="3">
    <location>
        <begin position="20"/>
        <end position="407"/>
    </location>
</feature>
<evidence type="ECO:0000256" key="1">
    <source>
        <dbReference type="ARBA" id="ARBA00022737"/>
    </source>
</evidence>
<dbReference type="SUPFAM" id="SSF48452">
    <property type="entry name" value="TPR-like"/>
    <property type="match status" value="2"/>
</dbReference>
<proteinExistence type="predicted"/>
<keyword evidence="2" id="KW-0802">TPR repeat</keyword>
<dbReference type="EMBL" id="QREV01000001">
    <property type="protein sequence ID" value="RDU51065.1"/>
    <property type="molecule type" value="Genomic_DNA"/>
</dbReference>
<keyword evidence="3" id="KW-0732">Signal</keyword>
<dbReference type="InterPro" id="IPR051685">
    <property type="entry name" value="Ycf3/AcsC/BcsC/TPR_MFPF"/>
</dbReference>
<evidence type="ECO:0000313" key="5">
    <source>
        <dbReference type="EMBL" id="RDU51065.1"/>
    </source>
</evidence>
<evidence type="ECO:0000313" key="4">
    <source>
        <dbReference type="EMBL" id="MBC8600109.1"/>
    </source>
</evidence>
<dbReference type="InterPro" id="IPR011990">
    <property type="entry name" value="TPR-like_helical_dom_sf"/>
</dbReference>
<keyword evidence="1" id="KW-0677">Repeat</keyword>
<dbReference type="Pfam" id="PF13432">
    <property type="entry name" value="TPR_16"/>
    <property type="match status" value="1"/>
</dbReference>
<comment type="caution">
    <text evidence="5">The sequence shown here is derived from an EMBL/GenBank/DDBJ whole genome shotgun (WGS) entry which is preliminary data.</text>
</comment>